<proteinExistence type="predicted"/>
<dbReference type="SUPFAM" id="SSF52047">
    <property type="entry name" value="RNI-like"/>
    <property type="match status" value="1"/>
</dbReference>
<dbReference type="Proteomes" id="UP001437256">
    <property type="component" value="Unassembled WGS sequence"/>
</dbReference>
<keyword evidence="2" id="KW-1185">Reference proteome</keyword>
<protein>
    <submittedName>
        <fullName evidence="1">Uncharacterized protein</fullName>
    </submittedName>
</protein>
<dbReference type="EMBL" id="JBBXMP010000033">
    <property type="protein sequence ID" value="KAL0066688.1"/>
    <property type="molecule type" value="Genomic_DNA"/>
</dbReference>
<sequence length="201" mass="22825">MTVALQTYLKHSKSRPLSLQISLWESRVESLGNARNAWRLLTPHLSRCKTLNWHVNNVTLLPEVQNLGFPNLVSFQDWRFRILDLDELALPPDWFWTAISSAPQLSRVAFDTPLPLSWLSYSNLVSLDARYVCTLQVLEIFFHVLPKCAALVSLTLGSLNIDDEDTSLLAFQNPIEIPSLRHLAVDDEHAFTASFNKALTI</sequence>
<accession>A0ABR2ZZ84</accession>
<comment type="caution">
    <text evidence="1">The sequence shown here is derived from an EMBL/GenBank/DDBJ whole genome shotgun (WGS) entry which is preliminary data.</text>
</comment>
<evidence type="ECO:0000313" key="1">
    <source>
        <dbReference type="EMBL" id="KAL0066688.1"/>
    </source>
</evidence>
<name>A0ABR2ZZ84_9AGAR</name>
<reference evidence="1 2" key="1">
    <citation type="submission" date="2024-05" db="EMBL/GenBank/DDBJ databases">
        <title>A draft genome resource for the thread blight pathogen Marasmius tenuissimus strain MS-2.</title>
        <authorList>
            <person name="Yulfo-Soto G.E."/>
            <person name="Baruah I.K."/>
            <person name="Amoako-Attah I."/>
            <person name="Bukari Y."/>
            <person name="Meinhardt L.W."/>
            <person name="Bailey B.A."/>
            <person name="Cohen S.P."/>
        </authorList>
    </citation>
    <scope>NUCLEOTIDE SEQUENCE [LARGE SCALE GENOMIC DNA]</scope>
    <source>
        <strain evidence="1 2">MS-2</strain>
    </source>
</reference>
<organism evidence="1 2">
    <name type="scientific">Marasmius tenuissimus</name>
    <dbReference type="NCBI Taxonomy" id="585030"/>
    <lineage>
        <taxon>Eukaryota</taxon>
        <taxon>Fungi</taxon>
        <taxon>Dikarya</taxon>
        <taxon>Basidiomycota</taxon>
        <taxon>Agaricomycotina</taxon>
        <taxon>Agaricomycetes</taxon>
        <taxon>Agaricomycetidae</taxon>
        <taxon>Agaricales</taxon>
        <taxon>Marasmiineae</taxon>
        <taxon>Marasmiaceae</taxon>
        <taxon>Marasmius</taxon>
    </lineage>
</organism>
<gene>
    <name evidence="1" type="ORF">AAF712_006291</name>
</gene>
<evidence type="ECO:0000313" key="2">
    <source>
        <dbReference type="Proteomes" id="UP001437256"/>
    </source>
</evidence>